<dbReference type="Pfam" id="PF13682">
    <property type="entry name" value="CZB"/>
    <property type="match status" value="1"/>
</dbReference>
<evidence type="ECO:0000313" key="6">
    <source>
        <dbReference type="EMBL" id="OLQ75531.1"/>
    </source>
</evidence>
<dbReference type="SUPFAM" id="SSF58104">
    <property type="entry name" value="Methyl-accepting chemotaxis protein (MCP) signaling domain"/>
    <property type="match status" value="1"/>
</dbReference>
<evidence type="ECO:0000313" key="7">
    <source>
        <dbReference type="Proteomes" id="UP000186905"/>
    </source>
</evidence>
<dbReference type="GO" id="GO:0007165">
    <property type="term" value="P:signal transduction"/>
    <property type="evidence" value="ECO:0007669"/>
    <property type="project" value="UniProtKB-KW"/>
</dbReference>
<evidence type="ECO:0000256" key="2">
    <source>
        <dbReference type="ARBA" id="ARBA00023224"/>
    </source>
</evidence>
<dbReference type="AlphaFoldDB" id="A0A1Q9GLW1"/>
<evidence type="ECO:0000256" key="3">
    <source>
        <dbReference type="PROSITE-ProRule" id="PRU00284"/>
    </source>
</evidence>
<reference evidence="6 7" key="1">
    <citation type="submission" date="2016-09" db="EMBL/GenBank/DDBJ databases">
        <title>Photobacterium proteolyticum sp. nov. a protease producing bacterium isolated from ocean sediments of Laizhou Bay.</title>
        <authorList>
            <person name="Li Y."/>
        </authorList>
    </citation>
    <scope>NUCLEOTIDE SEQUENCE [LARGE SCALE GENOMIC DNA]</scope>
    <source>
        <strain evidence="6 7">13-12</strain>
    </source>
</reference>
<proteinExistence type="predicted"/>
<dbReference type="STRING" id="1903952.BIT28_23160"/>
<dbReference type="PROSITE" id="PS50111">
    <property type="entry name" value="CHEMOTAXIS_TRANSDUC_2"/>
    <property type="match status" value="1"/>
</dbReference>
<comment type="subcellular location">
    <subcellularLocation>
        <location evidence="1">Membrane</location>
    </subcellularLocation>
</comment>
<dbReference type="InterPro" id="IPR025991">
    <property type="entry name" value="Chemoreceptor_zinc-bind_dom"/>
</dbReference>
<sequence length="366" mass="40707">MFLIRKQKNKNIEIKQLIEKERARHKQEVDALVAQLAINEANLQQEKQCNHLDSALMASHLRGSSMLESIRQCLATSAQNLVTENDELKQLDETFIQTHDALSRLENRAEKIGHQANNSMQAAVTLDKTAVSIGQLVLTIQEISAQTNLLALNAAIEAARAGEAGRGFAVVADEVRALASKAHDASGKIEDLVNQVLNQTNEIKATIKENQQCAEEVSASSEQIDAVVTDVLSRSQHMQRVISVATARTFLDTVKLDHVVWKNNVYSMIEKHDFNATVNTHTECRLGKWYFEGDGANQYSHLPSFSQIDQPHKKVHDLGRFAIQAGANNDYNTLIHQLHAMEDASEQVAAKIDRLLDDIIHDVSPK</sequence>
<evidence type="ECO:0000256" key="1">
    <source>
        <dbReference type="ARBA" id="ARBA00004370"/>
    </source>
</evidence>
<dbReference type="Gene3D" id="1.20.120.30">
    <property type="entry name" value="Aspartate receptor, ligand-binding domain"/>
    <property type="match status" value="1"/>
</dbReference>
<gene>
    <name evidence="6" type="ORF">BIT28_23160</name>
</gene>
<dbReference type="OrthoDB" id="9808588at2"/>
<name>A0A1Q9GLW1_9GAMM</name>
<keyword evidence="7" id="KW-1185">Reference proteome</keyword>
<dbReference type="Pfam" id="PF00015">
    <property type="entry name" value="MCPsignal"/>
    <property type="match status" value="1"/>
</dbReference>
<dbReference type="GO" id="GO:0006935">
    <property type="term" value="P:chemotaxis"/>
    <property type="evidence" value="ECO:0007669"/>
    <property type="project" value="UniProtKB-ARBA"/>
</dbReference>
<evidence type="ECO:0000256" key="4">
    <source>
        <dbReference type="SAM" id="Coils"/>
    </source>
</evidence>
<dbReference type="PANTHER" id="PTHR32089:SF70">
    <property type="entry name" value="ENERGY TAXIS MODULATING METHYL ACCEPTING SENSORY TRANSDUCER"/>
    <property type="match status" value="1"/>
</dbReference>
<evidence type="ECO:0000259" key="5">
    <source>
        <dbReference type="PROSITE" id="PS50111"/>
    </source>
</evidence>
<organism evidence="6 7">
    <name type="scientific">Photobacterium proteolyticum</name>
    <dbReference type="NCBI Taxonomy" id="1903952"/>
    <lineage>
        <taxon>Bacteria</taxon>
        <taxon>Pseudomonadati</taxon>
        <taxon>Pseudomonadota</taxon>
        <taxon>Gammaproteobacteria</taxon>
        <taxon>Vibrionales</taxon>
        <taxon>Vibrionaceae</taxon>
        <taxon>Photobacterium</taxon>
    </lineage>
</organism>
<dbReference type="GO" id="GO:0016020">
    <property type="term" value="C:membrane"/>
    <property type="evidence" value="ECO:0007669"/>
    <property type="project" value="UniProtKB-SubCell"/>
</dbReference>
<dbReference type="Gene3D" id="6.10.250.3200">
    <property type="match status" value="1"/>
</dbReference>
<dbReference type="InterPro" id="IPR004089">
    <property type="entry name" value="MCPsignal_dom"/>
</dbReference>
<keyword evidence="2 3" id="KW-0807">Transducer</keyword>
<dbReference type="PANTHER" id="PTHR32089">
    <property type="entry name" value="METHYL-ACCEPTING CHEMOTAXIS PROTEIN MCPB"/>
    <property type="match status" value="1"/>
</dbReference>
<comment type="caution">
    <text evidence="6">The sequence shown here is derived from an EMBL/GenBank/DDBJ whole genome shotgun (WGS) entry which is preliminary data.</text>
</comment>
<protein>
    <submittedName>
        <fullName evidence="6">Chemotaxis protein</fullName>
    </submittedName>
</protein>
<accession>A0A1Q9GLW1</accession>
<dbReference type="EMBL" id="MJIL01000075">
    <property type="protein sequence ID" value="OLQ75531.1"/>
    <property type="molecule type" value="Genomic_DNA"/>
</dbReference>
<dbReference type="Proteomes" id="UP000186905">
    <property type="component" value="Unassembled WGS sequence"/>
</dbReference>
<feature type="coiled-coil region" evidence="4">
    <location>
        <begin position="4"/>
        <end position="35"/>
    </location>
</feature>
<feature type="domain" description="Methyl-accepting transducer" evidence="5">
    <location>
        <begin position="64"/>
        <end position="263"/>
    </location>
</feature>
<dbReference type="SMART" id="SM00283">
    <property type="entry name" value="MA"/>
    <property type="match status" value="1"/>
</dbReference>
<dbReference type="RefSeq" id="WP_075764588.1">
    <property type="nucleotide sequence ID" value="NZ_MJIL01000075.1"/>
</dbReference>
<keyword evidence="4" id="KW-0175">Coiled coil</keyword>